<name>A0A5N8X020_9ACTN</name>
<accession>A0A5N8X020</accession>
<dbReference type="InterPro" id="IPR050712">
    <property type="entry name" value="NAD(P)H-dep_reductase"/>
</dbReference>
<dbReference type="SUPFAM" id="SSF52218">
    <property type="entry name" value="Flavoproteins"/>
    <property type="match status" value="1"/>
</dbReference>
<dbReference type="Proteomes" id="UP000373149">
    <property type="component" value="Unassembled WGS sequence"/>
</dbReference>
<organism evidence="2 3">
    <name type="scientific">Streptomyces acidicola</name>
    <dbReference type="NCBI Taxonomy" id="2596892"/>
    <lineage>
        <taxon>Bacteria</taxon>
        <taxon>Bacillati</taxon>
        <taxon>Actinomycetota</taxon>
        <taxon>Actinomycetes</taxon>
        <taxon>Kitasatosporales</taxon>
        <taxon>Streptomycetaceae</taxon>
        <taxon>Streptomyces</taxon>
    </lineage>
</organism>
<sequence length="181" mass="18744">MILGILGSAAKDSVTREILLRAGERVDRANGGFELIDLAVEFPKPHALEDYDAPPPGSQTALLRARVARADGAVLATPVYHGSYSALLKNALDHLTGDALAGRPVGLIAAGGGPRGAGTACDQLRTVVRALSGWAAPTHVATTAADLTPGEPLDFLDRRLDVLVGELLSFGTSSASFPVLR</sequence>
<reference evidence="2 3" key="1">
    <citation type="submission" date="2019-09" db="EMBL/GenBank/DDBJ databases">
        <authorList>
            <person name="Duangmal K."/>
            <person name="Teo W.F.A."/>
            <person name="Lipun K."/>
        </authorList>
    </citation>
    <scope>NUCLEOTIDE SEQUENCE [LARGE SCALE GENOMIC DNA]</scope>
    <source>
        <strain evidence="2 3">K1PN6</strain>
    </source>
</reference>
<dbReference type="GO" id="GO:0010181">
    <property type="term" value="F:FMN binding"/>
    <property type="evidence" value="ECO:0007669"/>
    <property type="project" value="TreeGrafter"/>
</dbReference>
<dbReference type="Gene3D" id="3.40.50.360">
    <property type="match status" value="1"/>
</dbReference>
<feature type="domain" description="NADPH-dependent FMN reductase-like" evidence="1">
    <location>
        <begin position="2"/>
        <end position="142"/>
    </location>
</feature>
<dbReference type="EMBL" id="VMNX01000164">
    <property type="protein sequence ID" value="MPY52971.1"/>
    <property type="molecule type" value="Genomic_DNA"/>
</dbReference>
<proteinExistence type="predicted"/>
<evidence type="ECO:0000259" key="1">
    <source>
        <dbReference type="Pfam" id="PF03358"/>
    </source>
</evidence>
<dbReference type="AlphaFoldDB" id="A0A5N8X020"/>
<evidence type="ECO:0000313" key="2">
    <source>
        <dbReference type="EMBL" id="MPY52971.1"/>
    </source>
</evidence>
<dbReference type="InterPro" id="IPR005025">
    <property type="entry name" value="FMN_Rdtase-like_dom"/>
</dbReference>
<dbReference type="PANTHER" id="PTHR30543">
    <property type="entry name" value="CHROMATE REDUCTASE"/>
    <property type="match status" value="1"/>
</dbReference>
<comment type="caution">
    <text evidence="2">The sequence shown here is derived from an EMBL/GenBank/DDBJ whole genome shotgun (WGS) entry which is preliminary data.</text>
</comment>
<dbReference type="RefSeq" id="WP_152867148.1">
    <property type="nucleotide sequence ID" value="NZ_VMNX01000164.1"/>
</dbReference>
<dbReference type="GO" id="GO:0005829">
    <property type="term" value="C:cytosol"/>
    <property type="evidence" value="ECO:0007669"/>
    <property type="project" value="TreeGrafter"/>
</dbReference>
<dbReference type="PANTHER" id="PTHR30543:SF21">
    <property type="entry name" value="NAD(P)H-DEPENDENT FMN REDUCTASE LOT6"/>
    <property type="match status" value="1"/>
</dbReference>
<dbReference type="InterPro" id="IPR029039">
    <property type="entry name" value="Flavoprotein-like_sf"/>
</dbReference>
<protein>
    <submittedName>
        <fullName evidence="2">NAD(P)H-dependent oxidoreductase</fullName>
    </submittedName>
</protein>
<evidence type="ECO:0000313" key="3">
    <source>
        <dbReference type="Proteomes" id="UP000373149"/>
    </source>
</evidence>
<gene>
    <name evidence="2" type="ORF">FPZ41_32170</name>
</gene>
<dbReference type="GO" id="GO:0016491">
    <property type="term" value="F:oxidoreductase activity"/>
    <property type="evidence" value="ECO:0007669"/>
    <property type="project" value="InterPro"/>
</dbReference>
<keyword evidence="3" id="KW-1185">Reference proteome</keyword>
<dbReference type="Pfam" id="PF03358">
    <property type="entry name" value="FMN_red"/>
    <property type="match status" value="1"/>
</dbReference>